<keyword evidence="3" id="KW-0677">Repeat</keyword>
<dbReference type="CDD" id="cd00116">
    <property type="entry name" value="LRR_RI"/>
    <property type="match status" value="1"/>
</dbReference>
<evidence type="ECO:0000256" key="2">
    <source>
        <dbReference type="ARBA" id="ARBA00022614"/>
    </source>
</evidence>
<dbReference type="InterPro" id="IPR001611">
    <property type="entry name" value="Leu-rich_rpt"/>
</dbReference>
<evidence type="ECO:0000256" key="4">
    <source>
        <dbReference type="SAM" id="MobiDB-lite"/>
    </source>
</evidence>
<gene>
    <name evidence="6" type="ORF">HICCMSTLAB_LOCUS3597</name>
</gene>
<dbReference type="GO" id="GO:0005096">
    <property type="term" value="F:GTPase activator activity"/>
    <property type="evidence" value="ECO:0007669"/>
    <property type="project" value="UniProtKB-KW"/>
</dbReference>
<dbReference type="AlphaFoldDB" id="A0A8J2H7P9"/>
<feature type="domain" description="Ran-GTPase activating protein 1 C-terminal" evidence="5">
    <location>
        <begin position="404"/>
        <end position="593"/>
    </location>
</feature>
<feature type="region of interest" description="Disordered" evidence="4">
    <location>
        <begin position="360"/>
        <end position="416"/>
    </location>
</feature>
<keyword evidence="1" id="KW-0343">GTPase activation</keyword>
<dbReference type="Pfam" id="PF13516">
    <property type="entry name" value="LRR_6"/>
    <property type="match status" value="4"/>
</dbReference>
<dbReference type="SUPFAM" id="SSF52047">
    <property type="entry name" value="RNI-like"/>
    <property type="match status" value="1"/>
</dbReference>
<dbReference type="Gene3D" id="3.80.10.10">
    <property type="entry name" value="Ribonuclease Inhibitor"/>
    <property type="match status" value="1"/>
</dbReference>
<dbReference type="GO" id="GO:0007165">
    <property type="term" value="P:signal transduction"/>
    <property type="evidence" value="ECO:0007669"/>
    <property type="project" value="InterPro"/>
</dbReference>
<evidence type="ECO:0000313" key="7">
    <source>
        <dbReference type="Proteomes" id="UP000786811"/>
    </source>
</evidence>
<dbReference type="GO" id="GO:0005829">
    <property type="term" value="C:cytosol"/>
    <property type="evidence" value="ECO:0007669"/>
    <property type="project" value="TreeGrafter"/>
</dbReference>
<organism evidence="6 7">
    <name type="scientific">Cotesia congregata</name>
    <name type="common">Parasitoid wasp</name>
    <name type="synonym">Apanteles congregatus</name>
    <dbReference type="NCBI Taxonomy" id="51543"/>
    <lineage>
        <taxon>Eukaryota</taxon>
        <taxon>Metazoa</taxon>
        <taxon>Ecdysozoa</taxon>
        <taxon>Arthropoda</taxon>
        <taxon>Hexapoda</taxon>
        <taxon>Insecta</taxon>
        <taxon>Pterygota</taxon>
        <taxon>Neoptera</taxon>
        <taxon>Endopterygota</taxon>
        <taxon>Hymenoptera</taxon>
        <taxon>Apocrita</taxon>
        <taxon>Ichneumonoidea</taxon>
        <taxon>Braconidae</taxon>
        <taxon>Microgastrinae</taxon>
        <taxon>Cotesia</taxon>
    </lineage>
</organism>
<dbReference type="GO" id="GO:0031267">
    <property type="term" value="F:small GTPase binding"/>
    <property type="evidence" value="ECO:0007669"/>
    <property type="project" value="TreeGrafter"/>
</dbReference>
<dbReference type="InterPro" id="IPR009109">
    <property type="entry name" value="Ran_GTPase_activating_1_C"/>
</dbReference>
<comment type="caution">
    <text evidence="6">The sequence shown here is derived from an EMBL/GenBank/DDBJ whole genome shotgun (WGS) entry which is preliminary data.</text>
</comment>
<sequence>MTSFNFGELQHELEVTSTNNETGVSFNGKSLKLNSEKDAEEVCEEIKKCPRLDYLDLEGNTLGPDAAKALSETLASHGGALKRALWKDMFTGRMKTEIPKALEYLGDGLNIAGAHLVELDLSDNAFGPIGVQGLAALLSSSTCYTLQALRLNNNGLGISGGKMLAKALLDCHVNSSKEAKPLALKVFIAGRNRLENEGATALAGVFAKLGTLEEVVMPQNGIYHPGVSALATGLSVNPGLKILNLNDNTVGPKGAQALADVLSNFPALETLNLGDCLLKTKGAMVIADALGIQGNHTSLVELNLAFNEIKTRAVESLARATIDKTQLATLQLDGNAFGEAGRNALRQSLKNYDRIESLEQLEEDATDDEVSGEEDEDSEGDGEDGQDTEKEGSEDDDKENGTVKVNTNIQMSTIPKPKKPVSVKEFLKEPTGENFLLLEGDKASKLLEHVKSIASEKNSQDPLQYIDELLPVAMKVSALCGSGYGDIRVEAEKLTDQLYFHLFDYATTNNQMSYVNNNLLVHLGLIKGENKNSNKGDWNLEGCFKALEKVSQQDYFPPLTRAMLKLLIERSFPAKSKTYDPCYDVKMSLKTTLDRLQAT</sequence>
<dbReference type="PANTHER" id="PTHR24113:SF12">
    <property type="entry name" value="RAN GTPASE-ACTIVATING PROTEIN 1"/>
    <property type="match status" value="1"/>
</dbReference>
<dbReference type="SUPFAM" id="SSF69099">
    <property type="entry name" value="Ran-GTPase activating protein 1 (RanGAP1), C-terminal domain"/>
    <property type="match status" value="1"/>
</dbReference>
<protein>
    <submittedName>
        <fullName evidence="6">Similar to RANGAP1: Ran GTPase-activating protein 1 (Homo sapiens)</fullName>
    </submittedName>
</protein>
<name>A0A8J2H7P9_COTCN</name>
<dbReference type="GO" id="GO:0005634">
    <property type="term" value="C:nucleus"/>
    <property type="evidence" value="ECO:0007669"/>
    <property type="project" value="TreeGrafter"/>
</dbReference>
<dbReference type="OrthoDB" id="184583at2759"/>
<reference evidence="6" key="1">
    <citation type="submission" date="2021-04" db="EMBL/GenBank/DDBJ databases">
        <authorList>
            <person name="Chebbi M.A.C M."/>
        </authorList>
    </citation>
    <scope>NUCLEOTIDE SEQUENCE</scope>
</reference>
<feature type="compositionally biased region" description="Polar residues" evidence="4">
    <location>
        <begin position="403"/>
        <end position="413"/>
    </location>
</feature>
<evidence type="ECO:0000313" key="6">
    <source>
        <dbReference type="EMBL" id="CAG5082571.1"/>
    </source>
</evidence>
<evidence type="ECO:0000259" key="5">
    <source>
        <dbReference type="Pfam" id="PF07834"/>
    </source>
</evidence>
<evidence type="ECO:0000256" key="3">
    <source>
        <dbReference type="ARBA" id="ARBA00022737"/>
    </source>
</evidence>
<dbReference type="InterPro" id="IPR032675">
    <property type="entry name" value="LRR_dom_sf"/>
</dbReference>
<evidence type="ECO:0000256" key="1">
    <source>
        <dbReference type="ARBA" id="ARBA00022468"/>
    </source>
</evidence>
<feature type="compositionally biased region" description="Acidic residues" evidence="4">
    <location>
        <begin position="360"/>
        <end position="398"/>
    </location>
</feature>
<dbReference type="Gene3D" id="1.25.40.200">
    <property type="entry name" value="Ran-GTPase activating protein 1, C-terminal domain"/>
    <property type="match status" value="1"/>
</dbReference>
<dbReference type="SMART" id="SM00368">
    <property type="entry name" value="LRR_RI"/>
    <property type="match status" value="8"/>
</dbReference>
<dbReference type="GO" id="GO:0006913">
    <property type="term" value="P:nucleocytoplasmic transport"/>
    <property type="evidence" value="ECO:0007669"/>
    <property type="project" value="TreeGrafter"/>
</dbReference>
<keyword evidence="2" id="KW-0433">Leucine-rich repeat</keyword>
<dbReference type="PANTHER" id="PTHR24113">
    <property type="entry name" value="RAN GTPASE-ACTIVATING PROTEIN 1"/>
    <property type="match status" value="1"/>
</dbReference>
<accession>A0A8J2H7P9</accession>
<dbReference type="InterPro" id="IPR027038">
    <property type="entry name" value="RanGap"/>
</dbReference>
<dbReference type="InterPro" id="IPR036720">
    <property type="entry name" value="RanGAP1_C_sf"/>
</dbReference>
<dbReference type="EMBL" id="CAJNRD030001118">
    <property type="protein sequence ID" value="CAG5082571.1"/>
    <property type="molecule type" value="Genomic_DNA"/>
</dbReference>
<dbReference type="Pfam" id="PF07834">
    <property type="entry name" value="RanGAP1_C"/>
    <property type="match status" value="1"/>
</dbReference>
<dbReference type="GO" id="GO:0048471">
    <property type="term" value="C:perinuclear region of cytoplasm"/>
    <property type="evidence" value="ECO:0007669"/>
    <property type="project" value="TreeGrafter"/>
</dbReference>
<dbReference type="Proteomes" id="UP000786811">
    <property type="component" value="Unassembled WGS sequence"/>
</dbReference>
<proteinExistence type="predicted"/>
<keyword evidence="7" id="KW-1185">Reference proteome</keyword>